<dbReference type="Proteomes" id="UP000766246">
    <property type="component" value="Unassembled WGS sequence"/>
</dbReference>
<comment type="similarity">
    <text evidence="1">Belongs to the bacterial solute-binding protein 8 family.</text>
</comment>
<comment type="caution">
    <text evidence="3">The sequence shown here is derived from an EMBL/GenBank/DDBJ whole genome shotgun (WGS) entry which is preliminary data.</text>
</comment>
<accession>A0A927UA25</accession>
<evidence type="ECO:0000313" key="4">
    <source>
        <dbReference type="Proteomes" id="UP000766246"/>
    </source>
</evidence>
<keyword evidence="2" id="KW-0732">Signal</keyword>
<dbReference type="PANTHER" id="PTHR30535">
    <property type="entry name" value="VITAMIN B12-BINDING PROTEIN"/>
    <property type="match status" value="1"/>
</dbReference>
<dbReference type="SUPFAM" id="SSF53807">
    <property type="entry name" value="Helical backbone' metal receptor"/>
    <property type="match status" value="1"/>
</dbReference>
<feature type="signal peptide" evidence="2">
    <location>
        <begin position="1"/>
        <end position="23"/>
    </location>
</feature>
<proteinExistence type="inferred from homology"/>
<feature type="chain" id="PRO_5039241044" evidence="2">
    <location>
        <begin position="24"/>
        <end position="509"/>
    </location>
</feature>
<evidence type="ECO:0000256" key="1">
    <source>
        <dbReference type="ARBA" id="ARBA00008814"/>
    </source>
</evidence>
<dbReference type="PANTHER" id="PTHR30535:SF34">
    <property type="entry name" value="MOLYBDATE-BINDING PROTEIN MOLA"/>
    <property type="match status" value="1"/>
</dbReference>
<name>A0A927UA25_9FIRM</name>
<sequence>MKKLFYTIAAALAILLTACSFFNKEEKTEYGTCFCEVTLTGGSGKATVESPAEVVTSESGNTVKLVWSSSNYDYMLVDDVRYDNEAEANANSVFTIPFDSFNEPFTVIGDTTAMSTPHEIEYELTVFSEGKGTSVQEKKGSTVGNKSEAKNEDGSFGDLSFVSSYSLDYAREYSVDFYVDSDNNEYAAITIGSGDSKQCFLKPMNGAHERPKGVSDDIKYLPDISKTYLVSTSVMDMVCQIDALKSIALSGTKARDWYISDAKAAMKSGKIIYAGKYSAPDYELLLSSGCNFAIENTMIYHNPEVKEKLEEIGIPVMVERSSYEEKPLGRLEWIKLYGILFDKQDVAEAYFNQQVARVDKIGQLQSTGKKVAFFSVNSNGQIIVRKPKDYIATMISMAGGHYVPDDISVTEDNALSTMKITTEDFYIRALEADVLIYNSTIEGEIESLDELIALEQSLGDFKAIKQKNVYCLREGYFQKSTNVAEFIEELNEILEGSFDTGDCFIRLRE</sequence>
<dbReference type="InterPro" id="IPR050902">
    <property type="entry name" value="ABC_Transporter_SBP"/>
</dbReference>
<evidence type="ECO:0000313" key="3">
    <source>
        <dbReference type="EMBL" id="MBE5918760.1"/>
    </source>
</evidence>
<protein>
    <submittedName>
        <fullName evidence="3">Ferrichrome ABC transporter substrate-binding protein</fullName>
    </submittedName>
</protein>
<organism evidence="3 4">
    <name type="scientific">Pseudobutyrivibrio ruminis</name>
    <dbReference type="NCBI Taxonomy" id="46206"/>
    <lineage>
        <taxon>Bacteria</taxon>
        <taxon>Bacillati</taxon>
        <taxon>Bacillota</taxon>
        <taxon>Clostridia</taxon>
        <taxon>Lachnospirales</taxon>
        <taxon>Lachnospiraceae</taxon>
        <taxon>Pseudobutyrivibrio</taxon>
    </lineage>
</organism>
<gene>
    <name evidence="3" type="ORF">E7272_02850</name>
</gene>
<dbReference type="PROSITE" id="PS51257">
    <property type="entry name" value="PROKAR_LIPOPROTEIN"/>
    <property type="match status" value="1"/>
</dbReference>
<evidence type="ECO:0000256" key="2">
    <source>
        <dbReference type="SAM" id="SignalP"/>
    </source>
</evidence>
<dbReference type="AlphaFoldDB" id="A0A927UA25"/>
<reference evidence="3" key="1">
    <citation type="submission" date="2019-04" db="EMBL/GenBank/DDBJ databases">
        <title>Evolution of Biomass-Degrading Anaerobic Consortia Revealed by Metagenomics.</title>
        <authorList>
            <person name="Peng X."/>
        </authorList>
    </citation>
    <scope>NUCLEOTIDE SEQUENCE</scope>
    <source>
        <strain evidence="3">SIG311</strain>
    </source>
</reference>
<dbReference type="Gene3D" id="3.40.50.1980">
    <property type="entry name" value="Nitrogenase molybdenum iron protein domain"/>
    <property type="match status" value="2"/>
</dbReference>
<dbReference type="EMBL" id="SVER01000005">
    <property type="protein sequence ID" value="MBE5918760.1"/>
    <property type="molecule type" value="Genomic_DNA"/>
</dbReference>